<gene>
    <name evidence="2" type="ORF">VFH_III075680</name>
</gene>
<sequence>MRDVEDELDDVPHLAETEVYVSHMVEIEVSNTLEMAKVPHPFEADATTTIEVTPKIIPEAHTPHTAIEVSPTDDMEVTHPVETNDTAPSSIDPFVHTDGGFL</sequence>
<name>A0AAV0ZY13_VICFA</name>
<dbReference type="EMBL" id="OX451738">
    <property type="protein sequence ID" value="CAI8603200.1"/>
    <property type="molecule type" value="Genomic_DNA"/>
</dbReference>
<reference evidence="2 3" key="1">
    <citation type="submission" date="2023-01" db="EMBL/GenBank/DDBJ databases">
        <authorList>
            <person name="Kreplak J."/>
        </authorList>
    </citation>
    <scope>NUCLEOTIDE SEQUENCE [LARGE SCALE GENOMIC DNA]</scope>
</reference>
<organism evidence="2 3">
    <name type="scientific">Vicia faba</name>
    <name type="common">Broad bean</name>
    <name type="synonym">Faba vulgaris</name>
    <dbReference type="NCBI Taxonomy" id="3906"/>
    <lineage>
        <taxon>Eukaryota</taxon>
        <taxon>Viridiplantae</taxon>
        <taxon>Streptophyta</taxon>
        <taxon>Embryophyta</taxon>
        <taxon>Tracheophyta</taxon>
        <taxon>Spermatophyta</taxon>
        <taxon>Magnoliopsida</taxon>
        <taxon>eudicotyledons</taxon>
        <taxon>Gunneridae</taxon>
        <taxon>Pentapetalae</taxon>
        <taxon>rosids</taxon>
        <taxon>fabids</taxon>
        <taxon>Fabales</taxon>
        <taxon>Fabaceae</taxon>
        <taxon>Papilionoideae</taxon>
        <taxon>50 kb inversion clade</taxon>
        <taxon>NPAAA clade</taxon>
        <taxon>Hologalegina</taxon>
        <taxon>IRL clade</taxon>
        <taxon>Fabeae</taxon>
        <taxon>Vicia</taxon>
    </lineage>
</organism>
<dbReference type="AlphaFoldDB" id="A0AAV0ZY13"/>
<feature type="region of interest" description="Disordered" evidence="1">
    <location>
        <begin position="57"/>
        <end position="102"/>
    </location>
</feature>
<proteinExistence type="predicted"/>
<evidence type="ECO:0000256" key="1">
    <source>
        <dbReference type="SAM" id="MobiDB-lite"/>
    </source>
</evidence>
<keyword evidence="3" id="KW-1185">Reference proteome</keyword>
<evidence type="ECO:0000313" key="3">
    <source>
        <dbReference type="Proteomes" id="UP001157006"/>
    </source>
</evidence>
<evidence type="ECO:0000313" key="2">
    <source>
        <dbReference type="EMBL" id="CAI8603200.1"/>
    </source>
</evidence>
<dbReference type="Proteomes" id="UP001157006">
    <property type="component" value="Chromosome 3"/>
</dbReference>
<protein>
    <submittedName>
        <fullName evidence="2">Uncharacterized protein</fullName>
    </submittedName>
</protein>
<accession>A0AAV0ZY13</accession>